<comment type="subcellular location">
    <subcellularLocation>
        <location evidence="2">Endoplasmic reticulum membrane</location>
        <topology evidence="2">Multi-pass membrane protein</topology>
    </subcellularLocation>
</comment>
<evidence type="ECO:0000313" key="17">
    <source>
        <dbReference type="Proteomes" id="UP000789759"/>
    </source>
</evidence>
<dbReference type="GO" id="GO:0008250">
    <property type="term" value="C:oligosaccharyltransferase complex"/>
    <property type="evidence" value="ECO:0007669"/>
    <property type="project" value="InterPro"/>
</dbReference>
<feature type="transmembrane region" description="Helical" evidence="12">
    <location>
        <begin position="256"/>
        <end position="274"/>
    </location>
</feature>
<evidence type="ECO:0000256" key="7">
    <source>
        <dbReference type="ARBA" id="ARBA00022824"/>
    </source>
</evidence>
<evidence type="ECO:0000256" key="4">
    <source>
        <dbReference type="ARBA" id="ARBA00009038"/>
    </source>
</evidence>
<evidence type="ECO:0000256" key="3">
    <source>
        <dbReference type="ARBA" id="ARBA00004922"/>
    </source>
</evidence>
<protein>
    <recommendedName>
        <fullName evidence="11">Ribophorin II</fullName>
    </recommendedName>
    <alternativeName>
        <fullName evidence="10">Ribophorin-2</fullName>
    </alternativeName>
</protein>
<dbReference type="PANTHER" id="PTHR12640">
    <property type="entry name" value="RIBOPHORIN II"/>
    <property type="match status" value="1"/>
</dbReference>
<keyword evidence="17" id="KW-1185">Reference proteome</keyword>
<dbReference type="InterPro" id="IPR008814">
    <property type="entry name" value="Swp1"/>
</dbReference>
<dbReference type="InterPro" id="IPR056790">
    <property type="entry name" value="Ribophorin_II_C"/>
</dbReference>
<evidence type="ECO:0000256" key="13">
    <source>
        <dbReference type="SAM" id="SignalP"/>
    </source>
</evidence>
<evidence type="ECO:0000256" key="6">
    <source>
        <dbReference type="ARBA" id="ARBA00022729"/>
    </source>
</evidence>
<evidence type="ECO:0000256" key="5">
    <source>
        <dbReference type="ARBA" id="ARBA00022692"/>
    </source>
</evidence>
<comment type="similarity">
    <text evidence="4">Belongs to the SWP1 family.</text>
</comment>
<evidence type="ECO:0000313" key="16">
    <source>
        <dbReference type="EMBL" id="CAG8653517.1"/>
    </source>
</evidence>
<dbReference type="Pfam" id="PF25147">
    <property type="entry name" value="Ribophorin_II_C"/>
    <property type="match status" value="1"/>
</dbReference>
<dbReference type="AlphaFoldDB" id="A0A9N9H3A1"/>
<name>A0A9N9H3A1_9GLOM</name>
<keyword evidence="5 12" id="KW-0812">Transmembrane</keyword>
<dbReference type="GO" id="GO:0006487">
    <property type="term" value="P:protein N-linked glycosylation"/>
    <property type="evidence" value="ECO:0007669"/>
    <property type="project" value="TreeGrafter"/>
</dbReference>
<feature type="transmembrane region" description="Helical" evidence="12">
    <location>
        <begin position="230"/>
        <end position="250"/>
    </location>
</feature>
<keyword evidence="8 12" id="KW-1133">Transmembrane helix</keyword>
<feature type="domain" description="Ribophorin II C-terminal" evidence="15">
    <location>
        <begin position="183"/>
        <end position="285"/>
    </location>
</feature>
<keyword evidence="6 13" id="KW-0732">Signal</keyword>
<proteinExistence type="inferred from homology"/>
<dbReference type="Pfam" id="PF23860">
    <property type="entry name" value="Ribophorin_II_3rd"/>
    <property type="match status" value="1"/>
</dbReference>
<evidence type="ECO:0000256" key="12">
    <source>
        <dbReference type="SAM" id="Phobius"/>
    </source>
</evidence>
<feature type="signal peptide" evidence="13">
    <location>
        <begin position="1"/>
        <end position="29"/>
    </location>
</feature>
<dbReference type="EMBL" id="CAJVQA010007223">
    <property type="protein sequence ID" value="CAG8653517.1"/>
    <property type="molecule type" value="Genomic_DNA"/>
</dbReference>
<evidence type="ECO:0000256" key="2">
    <source>
        <dbReference type="ARBA" id="ARBA00004477"/>
    </source>
</evidence>
<dbReference type="PANTHER" id="PTHR12640:SF0">
    <property type="entry name" value="DOLICHYL-DIPHOSPHOOLIGOSACCHARIDE--PROTEIN GLYCOSYLTRANSFERASE SUBUNIT 2"/>
    <property type="match status" value="1"/>
</dbReference>
<keyword evidence="7" id="KW-0256">Endoplasmic reticulum</keyword>
<accession>A0A9N9H3A1</accession>
<evidence type="ECO:0000259" key="14">
    <source>
        <dbReference type="Pfam" id="PF23860"/>
    </source>
</evidence>
<feature type="chain" id="PRO_5044247423" description="Ribophorin II" evidence="13">
    <location>
        <begin position="30"/>
        <end position="290"/>
    </location>
</feature>
<keyword evidence="9 12" id="KW-0472">Membrane</keyword>
<sequence>MIRSLINIALSWQMLLLVLLSVVLVQVDCFAISDMKIAITSSESVRKFYESIPYPSSFDKPIQLTTGDDFKMVFVINDKQTQKGVQPHQAFLTLTSEKSGNQIPIIIRVRESGKAKVELDMKSAPNELLSSPGNYSLDLIIGTFSHKDPLKYHIGTLDVDVPVMSSGPSPVVYGPKPEIHHIFRPDEKLPPIWLSYSFVAIVVMPWLFLIGAWTYIGVNVSLLARAPESALMSLLFLSSILAIEVVFYNYWTHLNIFQTLSFLTGLSIVAFITGQKALSDVQKWRSLGLR</sequence>
<comment type="caution">
    <text evidence="16">The sequence shown here is derived from an EMBL/GenBank/DDBJ whole genome shotgun (WGS) entry which is preliminary data.</text>
</comment>
<gene>
    <name evidence="16" type="ORF">CPELLU_LOCUS9453</name>
</gene>
<evidence type="ECO:0000256" key="9">
    <source>
        <dbReference type="ARBA" id="ARBA00023136"/>
    </source>
</evidence>
<comment type="pathway">
    <text evidence="3">Protein modification; protein glycosylation.</text>
</comment>
<dbReference type="InterPro" id="IPR055374">
    <property type="entry name" value="Ribophorin_II_3rd"/>
</dbReference>
<organism evidence="16 17">
    <name type="scientific">Cetraspora pellucida</name>
    <dbReference type="NCBI Taxonomy" id="1433469"/>
    <lineage>
        <taxon>Eukaryota</taxon>
        <taxon>Fungi</taxon>
        <taxon>Fungi incertae sedis</taxon>
        <taxon>Mucoromycota</taxon>
        <taxon>Glomeromycotina</taxon>
        <taxon>Glomeromycetes</taxon>
        <taxon>Diversisporales</taxon>
        <taxon>Gigasporaceae</taxon>
        <taxon>Cetraspora</taxon>
    </lineage>
</organism>
<evidence type="ECO:0000259" key="15">
    <source>
        <dbReference type="Pfam" id="PF25147"/>
    </source>
</evidence>
<comment type="function">
    <text evidence="1">Subunit of the oligosaccharyl transferase (OST) complex that catalyzes the initial transfer of a defined glycan (Glc(3)Man(9)GlcNAc(2) in eukaryotes) from the lipid carrier dolichol-pyrophosphate to an asparagine residue within an Asn-X-Ser/Thr consensus motif in nascent polypeptide chains, the first step in protein N-glycosylation. N-glycosylation occurs cotranslationally and the complex associates with the Sec61 complex at the channel-forming translocon complex that mediates protein translocation across the endoplasmic reticulum (ER). All subunits are required for a maximal enzyme activity.</text>
</comment>
<reference evidence="16" key="1">
    <citation type="submission" date="2021-06" db="EMBL/GenBank/DDBJ databases">
        <authorList>
            <person name="Kallberg Y."/>
            <person name="Tangrot J."/>
            <person name="Rosling A."/>
        </authorList>
    </citation>
    <scope>NUCLEOTIDE SEQUENCE</scope>
    <source>
        <strain evidence="16">FL966</strain>
    </source>
</reference>
<feature type="domain" description="Ribophorin II third" evidence="14">
    <location>
        <begin position="34"/>
        <end position="158"/>
    </location>
</feature>
<dbReference type="Proteomes" id="UP000789759">
    <property type="component" value="Unassembled WGS sequence"/>
</dbReference>
<evidence type="ECO:0000256" key="11">
    <source>
        <dbReference type="ARBA" id="ARBA00032139"/>
    </source>
</evidence>
<dbReference type="OrthoDB" id="432292at2759"/>
<evidence type="ECO:0000256" key="8">
    <source>
        <dbReference type="ARBA" id="ARBA00022989"/>
    </source>
</evidence>
<evidence type="ECO:0000256" key="10">
    <source>
        <dbReference type="ARBA" id="ARBA00030078"/>
    </source>
</evidence>
<evidence type="ECO:0000256" key="1">
    <source>
        <dbReference type="ARBA" id="ARBA00002791"/>
    </source>
</evidence>
<feature type="transmembrane region" description="Helical" evidence="12">
    <location>
        <begin position="193"/>
        <end position="218"/>
    </location>
</feature>